<protein>
    <recommendedName>
        <fullName evidence="4">DJ-1/PfpI domain-containing protein</fullName>
    </recommendedName>
</protein>
<proteinExistence type="predicted"/>
<feature type="region of interest" description="Disordered" evidence="1">
    <location>
        <begin position="1"/>
        <end position="36"/>
    </location>
</feature>
<accession>A0ABR3TW24</accession>
<evidence type="ECO:0000256" key="1">
    <source>
        <dbReference type="SAM" id="MobiDB-lite"/>
    </source>
</evidence>
<gene>
    <name evidence="2" type="ORF">SLS58_003793</name>
</gene>
<evidence type="ECO:0008006" key="4">
    <source>
        <dbReference type="Google" id="ProtNLM"/>
    </source>
</evidence>
<dbReference type="PANTHER" id="PTHR43130">
    <property type="entry name" value="ARAC-FAMILY TRANSCRIPTIONAL REGULATOR"/>
    <property type="match status" value="1"/>
</dbReference>
<feature type="compositionally biased region" description="Polar residues" evidence="1">
    <location>
        <begin position="1"/>
        <end position="10"/>
    </location>
</feature>
<organism evidence="2 3">
    <name type="scientific">Diplodia intermedia</name>
    <dbReference type="NCBI Taxonomy" id="856260"/>
    <lineage>
        <taxon>Eukaryota</taxon>
        <taxon>Fungi</taxon>
        <taxon>Dikarya</taxon>
        <taxon>Ascomycota</taxon>
        <taxon>Pezizomycotina</taxon>
        <taxon>Dothideomycetes</taxon>
        <taxon>Dothideomycetes incertae sedis</taxon>
        <taxon>Botryosphaeriales</taxon>
        <taxon>Botryosphaeriaceae</taxon>
        <taxon>Diplodia</taxon>
    </lineage>
</organism>
<dbReference type="CDD" id="cd03139">
    <property type="entry name" value="GATase1_PfpI_2"/>
    <property type="match status" value="1"/>
</dbReference>
<dbReference type="InterPro" id="IPR029062">
    <property type="entry name" value="Class_I_gatase-like"/>
</dbReference>
<feature type="compositionally biased region" description="Polar residues" evidence="1">
    <location>
        <begin position="18"/>
        <end position="36"/>
    </location>
</feature>
<comment type="caution">
    <text evidence="2">The sequence shown here is derived from an EMBL/GenBank/DDBJ whole genome shotgun (WGS) entry which is preliminary data.</text>
</comment>
<keyword evidence="3" id="KW-1185">Reference proteome</keyword>
<dbReference type="Proteomes" id="UP001521184">
    <property type="component" value="Unassembled WGS sequence"/>
</dbReference>
<evidence type="ECO:0000313" key="3">
    <source>
        <dbReference type="Proteomes" id="UP001521184"/>
    </source>
</evidence>
<reference evidence="2 3" key="1">
    <citation type="journal article" date="2023" name="Plant Dis.">
        <title>First Report of Diplodia intermedia Causing Canker and Dieback Diseases on Apple Trees in Canada.</title>
        <authorList>
            <person name="Ellouze W."/>
            <person name="Ilyukhin E."/>
            <person name="Sulman M."/>
            <person name="Ali S."/>
        </authorList>
    </citation>
    <scope>NUCLEOTIDE SEQUENCE [LARGE SCALE GENOMIC DNA]</scope>
    <source>
        <strain evidence="2 3">M45-28</strain>
    </source>
</reference>
<sequence>MPTGGSQSRRAGSKAADSATQQVGRQSESPKPFNILTSTSQEPVNFGILLFPAFQALDVFGPLDALNILSLSHPMNLALIAETLDPVSTAPLSPAMNRFNSNFSQSVLPTHTHATAPPLDVLIVPGGLGTRAPLAQLSPTLAYLTATFPTLHTLLTICTGAGLAARAGLLDGLSATTNKRAWAATTALGPDVAWIPRARWVRADESGGKVWSSAGVSAGVDATLAWMAEAYGEDVAAEVARGMEWSRVEGWWDDPWAASYNLTG</sequence>
<dbReference type="EMBL" id="JAKEKT020000019">
    <property type="protein sequence ID" value="KAL1645484.1"/>
    <property type="molecule type" value="Genomic_DNA"/>
</dbReference>
<dbReference type="Gene3D" id="3.40.50.880">
    <property type="match status" value="1"/>
</dbReference>
<dbReference type="SUPFAM" id="SSF52317">
    <property type="entry name" value="Class I glutamine amidotransferase-like"/>
    <property type="match status" value="1"/>
</dbReference>
<evidence type="ECO:0000313" key="2">
    <source>
        <dbReference type="EMBL" id="KAL1645484.1"/>
    </source>
</evidence>
<dbReference type="PANTHER" id="PTHR43130:SF15">
    <property type="entry name" value="THIJ_PFPI FAMILY PROTEIN (AFU_ORTHOLOGUE AFUA_5G14240)"/>
    <property type="match status" value="1"/>
</dbReference>
<dbReference type="InterPro" id="IPR052158">
    <property type="entry name" value="INH-QAR"/>
</dbReference>
<name>A0ABR3TW24_9PEZI</name>